<evidence type="ECO:0000256" key="2">
    <source>
        <dbReference type="ARBA" id="ARBA00005466"/>
    </source>
</evidence>
<keyword evidence="8" id="KW-1185">Reference proteome</keyword>
<reference evidence="8" key="1">
    <citation type="submission" date="2016-10" db="EMBL/GenBank/DDBJ databases">
        <authorList>
            <person name="Varghese N."/>
            <person name="Submissions S."/>
        </authorList>
    </citation>
    <scope>NUCLEOTIDE SEQUENCE [LARGE SCALE GENOMIC DNA]</scope>
    <source>
        <strain evidence="8">DSM 45237</strain>
    </source>
</reference>
<dbReference type="PROSITE" id="PS00862">
    <property type="entry name" value="OX2_COVAL_FAD"/>
    <property type="match status" value="1"/>
</dbReference>
<name>A0A1H5P7Z8_9ACTN</name>
<dbReference type="InterPro" id="IPR006094">
    <property type="entry name" value="Oxid_FAD_bind_N"/>
</dbReference>
<dbReference type="InterPro" id="IPR016166">
    <property type="entry name" value="FAD-bd_PCMH"/>
</dbReference>
<dbReference type="RefSeq" id="WP_069110704.1">
    <property type="nucleotide sequence ID" value="NZ_FNUC01000004.1"/>
</dbReference>
<dbReference type="InterPro" id="IPR050416">
    <property type="entry name" value="FAD-linked_Oxidoreductase"/>
</dbReference>
<dbReference type="InterPro" id="IPR006093">
    <property type="entry name" value="Oxy_OxRdtase_FAD_BS"/>
</dbReference>
<protein>
    <submittedName>
        <fullName evidence="7">FAD/FMN-containing dehydrogenase</fullName>
    </submittedName>
</protein>
<evidence type="ECO:0000313" key="8">
    <source>
        <dbReference type="Proteomes" id="UP000181980"/>
    </source>
</evidence>
<dbReference type="Gene3D" id="3.30.465.10">
    <property type="match status" value="1"/>
</dbReference>
<gene>
    <name evidence="7" type="ORF">SAMN04488561_3758</name>
</gene>
<keyword evidence="5" id="KW-0560">Oxidoreductase</keyword>
<evidence type="ECO:0000259" key="6">
    <source>
        <dbReference type="PROSITE" id="PS51387"/>
    </source>
</evidence>
<dbReference type="Gene3D" id="3.30.43.10">
    <property type="entry name" value="Uridine Diphospho-n-acetylenolpyruvylglucosamine Reductase, domain 2"/>
    <property type="match status" value="1"/>
</dbReference>
<dbReference type="SUPFAM" id="SSF56176">
    <property type="entry name" value="FAD-binding/transporter-associated domain-like"/>
    <property type="match status" value="1"/>
</dbReference>
<evidence type="ECO:0000256" key="5">
    <source>
        <dbReference type="ARBA" id="ARBA00023002"/>
    </source>
</evidence>
<sequence length="429" mass="44614">MSAGELLRHGDPGFDAAASPRPFTAHDGVPVPVAVLRCRDAAEVAVAVEYARREALPIAVRSGGHCAAGLSSTTGLVIDVSPMDSVEVDGDHVVVGGGVRLAALVEALGAHGRAMPTGTCPTVGVSGLTLGGGWGMLSRRHGLTCDQLVRTEVVTADGAAVVADDDHEPDLFWALRGGGTSGLGVVTSMRFRTVPAPLMTNFRYTWPLAAAADVLRAWLDRAVDAPARLCAEAGLYPAEVALHGAMAGTEAETRAALDQLCDGLPAPVRVEAAELSYLDSARDLAGAIDTPDPSRHLYATSEFFETTLPDDAVGALLALFAAGPAEREVGFMPWGGGDSDVAPGATAFPHRGARYVVHHIALTPDADATARGWTGAMRDTLGPYGTGGVYANFADRGLADPELAYYGANAARLRKIRRRYDPDAVFRAG</sequence>
<evidence type="ECO:0000256" key="3">
    <source>
        <dbReference type="ARBA" id="ARBA00022630"/>
    </source>
</evidence>
<dbReference type="EMBL" id="FNUC01000004">
    <property type="protein sequence ID" value="SEF09157.1"/>
    <property type="molecule type" value="Genomic_DNA"/>
</dbReference>
<dbReference type="OrthoDB" id="9775082at2"/>
<dbReference type="PROSITE" id="PS51387">
    <property type="entry name" value="FAD_PCMH"/>
    <property type="match status" value="1"/>
</dbReference>
<dbReference type="Pfam" id="PF08031">
    <property type="entry name" value="BBE"/>
    <property type="match status" value="1"/>
</dbReference>
<keyword evidence="4" id="KW-0274">FAD</keyword>
<dbReference type="PANTHER" id="PTHR42973:SF39">
    <property type="entry name" value="FAD-BINDING PCMH-TYPE DOMAIN-CONTAINING PROTEIN"/>
    <property type="match status" value="1"/>
</dbReference>
<accession>A0A1H5P7Z8</accession>
<organism evidence="7 8">
    <name type="scientific">Jiangella alba</name>
    <dbReference type="NCBI Taxonomy" id="561176"/>
    <lineage>
        <taxon>Bacteria</taxon>
        <taxon>Bacillati</taxon>
        <taxon>Actinomycetota</taxon>
        <taxon>Actinomycetes</taxon>
        <taxon>Jiangellales</taxon>
        <taxon>Jiangellaceae</taxon>
        <taxon>Jiangella</taxon>
    </lineage>
</organism>
<dbReference type="InterPro" id="IPR016169">
    <property type="entry name" value="FAD-bd_PCMH_sub2"/>
</dbReference>
<dbReference type="InterPro" id="IPR012951">
    <property type="entry name" value="BBE"/>
</dbReference>
<dbReference type="GO" id="GO:0071949">
    <property type="term" value="F:FAD binding"/>
    <property type="evidence" value="ECO:0007669"/>
    <property type="project" value="InterPro"/>
</dbReference>
<dbReference type="GO" id="GO:0016491">
    <property type="term" value="F:oxidoreductase activity"/>
    <property type="evidence" value="ECO:0007669"/>
    <property type="project" value="UniProtKB-KW"/>
</dbReference>
<evidence type="ECO:0000256" key="4">
    <source>
        <dbReference type="ARBA" id="ARBA00022827"/>
    </source>
</evidence>
<proteinExistence type="inferred from homology"/>
<dbReference type="Proteomes" id="UP000181980">
    <property type="component" value="Unassembled WGS sequence"/>
</dbReference>
<keyword evidence="3" id="KW-0285">Flavoprotein</keyword>
<dbReference type="STRING" id="561176.SAMN04488561_3758"/>
<dbReference type="Pfam" id="PF01565">
    <property type="entry name" value="FAD_binding_4"/>
    <property type="match status" value="1"/>
</dbReference>
<comment type="similarity">
    <text evidence="2">Belongs to the oxygen-dependent FAD-linked oxidoreductase family.</text>
</comment>
<evidence type="ECO:0000256" key="1">
    <source>
        <dbReference type="ARBA" id="ARBA00001974"/>
    </source>
</evidence>
<evidence type="ECO:0000313" key="7">
    <source>
        <dbReference type="EMBL" id="SEF09157.1"/>
    </source>
</evidence>
<comment type="cofactor">
    <cofactor evidence="1">
        <name>FAD</name>
        <dbReference type="ChEBI" id="CHEBI:57692"/>
    </cofactor>
</comment>
<dbReference type="AlphaFoldDB" id="A0A1H5P7Z8"/>
<dbReference type="InterPro" id="IPR036318">
    <property type="entry name" value="FAD-bd_PCMH-like_sf"/>
</dbReference>
<feature type="domain" description="FAD-binding PCMH-type" evidence="6">
    <location>
        <begin position="28"/>
        <end position="196"/>
    </location>
</feature>
<dbReference type="Gene3D" id="3.40.462.20">
    <property type="match status" value="1"/>
</dbReference>
<dbReference type="PANTHER" id="PTHR42973">
    <property type="entry name" value="BINDING OXIDOREDUCTASE, PUTATIVE (AFU_ORTHOLOGUE AFUA_1G17690)-RELATED"/>
    <property type="match status" value="1"/>
</dbReference>
<dbReference type="InterPro" id="IPR016167">
    <property type="entry name" value="FAD-bd_PCMH_sub1"/>
</dbReference>